<evidence type="ECO:0000313" key="1">
    <source>
        <dbReference type="EMBL" id="APU13250.1"/>
    </source>
</evidence>
<organism evidence="1 2">
    <name type="scientific">Actinoalloteichus fjordicus</name>
    <dbReference type="NCBI Taxonomy" id="1612552"/>
    <lineage>
        <taxon>Bacteria</taxon>
        <taxon>Bacillati</taxon>
        <taxon>Actinomycetota</taxon>
        <taxon>Actinomycetes</taxon>
        <taxon>Pseudonocardiales</taxon>
        <taxon>Pseudonocardiaceae</taxon>
        <taxon>Actinoalloteichus</taxon>
    </lineage>
</organism>
<dbReference type="RefSeq" id="WP_075739395.1">
    <property type="nucleotide sequence ID" value="NZ_CP016076.1"/>
</dbReference>
<proteinExistence type="predicted"/>
<keyword evidence="2" id="KW-1185">Reference proteome</keyword>
<reference evidence="2" key="1">
    <citation type="submission" date="2016-06" db="EMBL/GenBank/DDBJ databases">
        <title>Complete genome sequence of Actinoalloteichus fjordicus DSM 46855 (=ADI127-17), type strain of the new species Actinoalloteichus fjordicus.</title>
        <authorList>
            <person name="Ruckert C."/>
            <person name="Nouioui I."/>
            <person name="Willmese J."/>
            <person name="van Wezel G."/>
            <person name="Klenk H.-P."/>
            <person name="Kalinowski J."/>
            <person name="Zotchev S.B."/>
        </authorList>
    </citation>
    <scope>NUCLEOTIDE SEQUENCE [LARGE SCALE GENOMIC DNA]</scope>
    <source>
        <strain evidence="2">ADI127-7</strain>
    </source>
</reference>
<sequence length="62" mass="6564">MSADLVEGEEYVLLLTAFEDGRHVLVDTTQGYYEVEGSSAVAREGDEVALSAESLAALDLTG</sequence>
<dbReference type="EMBL" id="CP016076">
    <property type="protein sequence ID" value="APU13250.1"/>
    <property type="molecule type" value="Genomic_DNA"/>
</dbReference>
<name>A0AAC9PQM4_9PSEU</name>
<evidence type="ECO:0000313" key="2">
    <source>
        <dbReference type="Proteomes" id="UP000185511"/>
    </source>
</evidence>
<dbReference type="AlphaFoldDB" id="A0AAC9PQM4"/>
<accession>A0AAC9PQM4</accession>
<protein>
    <submittedName>
        <fullName evidence="1">Uncharacterized protein</fullName>
    </submittedName>
</protein>
<dbReference type="Proteomes" id="UP000185511">
    <property type="component" value="Chromosome"/>
</dbReference>
<dbReference type="KEGG" id="acad:UA74_05880"/>
<gene>
    <name evidence="1" type="ORF">UA74_05880</name>
</gene>